<accession>A0A0V0SBL6</accession>
<gene>
    <name evidence="1" type="ORF">T07_7168</name>
</gene>
<proteinExistence type="predicted"/>
<keyword evidence="2" id="KW-1185">Reference proteome</keyword>
<sequence>MLRKNNDDLSSDYSQLLPISSQLTYFSQSKRKILNKQNGAFLNLAPSSILRSCPALCLFNIWCNQQTTTLMQLAMGIAFVFRFWQLHPPKFTILCRRTDRWMDFIFLNIFH</sequence>
<dbReference type="EMBL" id="JYDL01000020">
    <property type="protein sequence ID" value="KRX24109.1"/>
    <property type="molecule type" value="Genomic_DNA"/>
</dbReference>
<evidence type="ECO:0000313" key="2">
    <source>
        <dbReference type="Proteomes" id="UP000054630"/>
    </source>
</evidence>
<dbReference type="AlphaFoldDB" id="A0A0V0SBL6"/>
<name>A0A0V0SBL6_9BILA</name>
<organism evidence="1 2">
    <name type="scientific">Trichinella nelsoni</name>
    <dbReference type="NCBI Taxonomy" id="6336"/>
    <lineage>
        <taxon>Eukaryota</taxon>
        <taxon>Metazoa</taxon>
        <taxon>Ecdysozoa</taxon>
        <taxon>Nematoda</taxon>
        <taxon>Enoplea</taxon>
        <taxon>Dorylaimia</taxon>
        <taxon>Trichinellida</taxon>
        <taxon>Trichinellidae</taxon>
        <taxon>Trichinella</taxon>
    </lineage>
</organism>
<comment type="caution">
    <text evidence="1">The sequence shown here is derived from an EMBL/GenBank/DDBJ whole genome shotgun (WGS) entry which is preliminary data.</text>
</comment>
<dbReference type="Proteomes" id="UP000054630">
    <property type="component" value="Unassembled WGS sequence"/>
</dbReference>
<reference evidence="1 2" key="1">
    <citation type="submission" date="2015-01" db="EMBL/GenBank/DDBJ databases">
        <title>Evolution of Trichinella species and genotypes.</title>
        <authorList>
            <person name="Korhonen P.K."/>
            <person name="Edoardo P."/>
            <person name="Giuseppe L.R."/>
            <person name="Gasser R.B."/>
        </authorList>
    </citation>
    <scope>NUCLEOTIDE SEQUENCE [LARGE SCALE GENOMIC DNA]</scope>
    <source>
        <strain evidence="1">ISS37</strain>
    </source>
</reference>
<protein>
    <submittedName>
        <fullName evidence="1">Uncharacterized protein</fullName>
    </submittedName>
</protein>
<evidence type="ECO:0000313" key="1">
    <source>
        <dbReference type="EMBL" id="KRX24109.1"/>
    </source>
</evidence>